<keyword evidence="3" id="KW-0285">Flavoprotein</keyword>
<dbReference type="InterPro" id="IPR006076">
    <property type="entry name" value="FAD-dep_OxRdtase"/>
</dbReference>
<dbReference type="Gene3D" id="3.30.9.10">
    <property type="entry name" value="D-Amino Acid Oxidase, subunit A, domain 2"/>
    <property type="match status" value="1"/>
</dbReference>
<dbReference type="PANTHER" id="PTHR10961:SF46">
    <property type="entry name" value="PEROXISOMAL SARCOSINE OXIDASE"/>
    <property type="match status" value="1"/>
</dbReference>
<dbReference type="SUPFAM" id="SSF54373">
    <property type="entry name" value="FAD-linked reductases, C-terminal domain"/>
    <property type="match status" value="1"/>
</dbReference>
<keyword evidence="8" id="KW-1185">Reference proteome</keyword>
<dbReference type="STRING" id="1314783.A0A165SQ03"/>
<dbReference type="InterPro" id="IPR045170">
    <property type="entry name" value="MTOX"/>
</dbReference>
<dbReference type="GO" id="GO:0050031">
    <property type="term" value="F:L-pipecolate oxidase activity"/>
    <property type="evidence" value="ECO:0007669"/>
    <property type="project" value="TreeGrafter"/>
</dbReference>
<comment type="similarity">
    <text evidence="2">Belongs to the MSOX/MTOX family.</text>
</comment>
<gene>
    <name evidence="7" type="ORF">DAEQUDRAFT_664334</name>
</gene>
<keyword evidence="5" id="KW-0560">Oxidoreductase</keyword>
<name>A0A165SQ03_9APHY</name>
<accession>A0A165SQ03</accession>
<keyword evidence="4" id="KW-0274">FAD</keyword>
<evidence type="ECO:0000313" key="7">
    <source>
        <dbReference type="EMBL" id="KZT72319.1"/>
    </source>
</evidence>
<dbReference type="Proteomes" id="UP000076727">
    <property type="component" value="Unassembled WGS sequence"/>
</dbReference>
<dbReference type="Gene3D" id="3.50.50.60">
    <property type="entry name" value="FAD/NAD(P)-binding domain"/>
    <property type="match status" value="1"/>
</dbReference>
<dbReference type="GO" id="GO:0008115">
    <property type="term" value="F:sarcosine oxidase activity"/>
    <property type="evidence" value="ECO:0007669"/>
    <property type="project" value="TreeGrafter"/>
</dbReference>
<evidence type="ECO:0000256" key="4">
    <source>
        <dbReference type="ARBA" id="ARBA00022827"/>
    </source>
</evidence>
<protein>
    <submittedName>
        <fullName evidence="7">FAD dependent oxidoreductase</fullName>
    </submittedName>
</protein>
<dbReference type="EMBL" id="KV429041">
    <property type="protein sequence ID" value="KZT72319.1"/>
    <property type="molecule type" value="Genomic_DNA"/>
</dbReference>
<reference evidence="7 8" key="1">
    <citation type="journal article" date="2016" name="Mol. Biol. Evol.">
        <title>Comparative Genomics of Early-Diverging Mushroom-Forming Fungi Provides Insights into the Origins of Lignocellulose Decay Capabilities.</title>
        <authorList>
            <person name="Nagy L.G."/>
            <person name="Riley R."/>
            <person name="Tritt A."/>
            <person name="Adam C."/>
            <person name="Daum C."/>
            <person name="Floudas D."/>
            <person name="Sun H."/>
            <person name="Yadav J.S."/>
            <person name="Pangilinan J."/>
            <person name="Larsson K.H."/>
            <person name="Matsuura K."/>
            <person name="Barry K."/>
            <person name="Labutti K."/>
            <person name="Kuo R."/>
            <person name="Ohm R.A."/>
            <person name="Bhattacharya S.S."/>
            <person name="Shirouzu T."/>
            <person name="Yoshinaga Y."/>
            <person name="Martin F.M."/>
            <person name="Grigoriev I.V."/>
            <person name="Hibbett D.S."/>
        </authorList>
    </citation>
    <scope>NUCLEOTIDE SEQUENCE [LARGE SCALE GENOMIC DNA]</scope>
    <source>
        <strain evidence="7 8">L-15889</strain>
    </source>
</reference>
<proteinExistence type="inferred from homology"/>
<evidence type="ECO:0000256" key="2">
    <source>
        <dbReference type="ARBA" id="ARBA00010989"/>
    </source>
</evidence>
<dbReference type="Pfam" id="PF01266">
    <property type="entry name" value="DAO"/>
    <property type="match status" value="1"/>
</dbReference>
<dbReference type="GO" id="GO:0050660">
    <property type="term" value="F:flavin adenine dinucleotide binding"/>
    <property type="evidence" value="ECO:0007669"/>
    <property type="project" value="InterPro"/>
</dbReference>
<dbReference type="AlphaFoldDB" id="A0A165SQ03"/>
<feature type="domain" description="FAD dependent oxidoreductase" evidence="6">
    <location>
        <begin position="2"/>
        <end position="387"/>
    </location>
</feature>
<evidence type="ECO:0000256" key="3">
    <source>
        <dbReference type="ARBA" id="ARBA00022630"/>
    </source>
</evidence>
<dbReference type="OrthoDB" id="2219495at2759"/>
<dbReference type="InterPro" id="IPR036188">
    <property type="entry name" value="FAD/NAD-bd_sf"/>
</dbReference>
<dbReference type="PANTHER" id="PTHR10961">
    <property type="entry name" value="PEROXISOMAL SARCOSINE OXIDASE"/>
    <property type="match status" value="1"/>
</dbReference>
<sequence>MVIIVGAGCFGLSTAYHLLKRGATSITILDRSPVLPAPEAASTDINKIVRSSYADEFYSKFARAALAQWKDRSEWGECYRESGVLVLLSGKGSYGDLALANDNALGARTVILQAGSTNVVPSDPSSPGLPAALRNLLKDRFGYINQDGGWVHSSRAIEMMMDKVKNLGGNIVPGKTVASLIKDQTGRTIGVECTDGSEYKGDCVVLAAGAWTASAFPELNLEDKCVATAQIVGKIQLTPEEAEFHHADPAYLDLDSGYYMFPPNDQNVIKCAIHAAGFTHRPTSTSASTPVFPALSSQSGEKSHGEGQFETAVPRAALQEIRECLARTYPDLADKPWAGTRMCWYTDSVDEDWIIGFHPREPGVMLATAGSGHALKFLPNIGSLVADAIEGKMDAELVKKFAFDRAKNDIPLSRPGKEVSELDLGDLVGAD</sequence>
<evidence type="ECO:0000313" key="8">
    <source>
        <dbReference type="Proteomes" id="UP000076727"/>
    </source>
</evidence>
<comment type="cofactor">
    <cofactor evidence="1">
        <name>FAD</name>
        <dbReference type="ChEBI" id="CHEBI:57692"/>
    </cofactor>
</comment>
<dbReference type="GO" id="GO:0004657">
    <property type="term" value="F:proline dehydrogenase activity"/>
    <property type="evidence" value="ECO:0007669"/>
    <property type="project" value="TreeGrafter"/>
</dbReference>
<dbReference type="SUPFAM" id="SSF51905">
    <property type="entry name" value="FAD/NAD(P)-binding domain"/>
    <property type="match status" value="1"/>
</dbReference>
<evidence type="ECO:0000259" key="6">
    <source>
        <dbReference type="Pfam" id="PF01266"/>
    </source>
</evidence>
<evidence type="ECO:0000256" key="5">
    <source>
        <dbReference type="ARBA" id="ARBA00023002"/>
    </source>
</evidence>
<organism evidence="7 8">
    <name type="scientific">Daedalea quercina L-15889</name>
    <dbReference type="NCBI Taxonomy" id="1314783"/>
    <lineage>
        <taxon>Eukaryota</taxon>
        <taxon>Fungi</taxon>
        <taxon>Dikarya</taxon>
        <taxon>Basidiomycota</taxon>
        <taxon>Agaricomycotina</taxon>
        <taxon>Agaricomycetes</taxon>
        <taxon>Polyporales</taxon>
        <taxon>Fomitopsis</taxon>
    </lineage>
</organism>
<evidence type="ECO:0000256" key="1">
    <source>
        <dbReference type="ARBA" id="ARBA00001974"/>
    </source>
</evidence>